<evidence type="ECO:0000256" key="6">
    <source>
        <dbReference type="PIRNR" id="PIRNR016262"/>
    </source>
</evidence>
<reference evidence="11" key="1">
    <citation type="submission" date="2020-02" db="EMBL/GenBank/DDBJ databases">
        <authorList>
            <person name="Meier V. D."/>
        </authorList>
    </citation>
    <scope>NUCLEOTIDE SEQUENCE</scope>
    <source>
        <strain evidence="11">AVDCRST_MAG26</strain>
    </source>
</reference>
<evidence type="ECO:0000256" key="3">
    <source>
        <dbReference type="ARBA" id="ARBA00023315"/>
    </source>
</evidence>
<evidence type="ECO:0000259" key="10">
    <source>
        <dbReference type="PROSITE" id="PS51733"/>
    </source>
</evidence>
<sequence>MSLATQRLTVVDLGLVPYEEAWDRQRRMAAQRAAGEIGDTLLLLEHPHTYTFGSSGKREHLLVPEAELRAQGVAILDVDRGGDVTYHGPGQLVGYPILRLRDYGINVVPYLRCLEEVLIRLAAAYGLAAARQRGYTGVWVADEKLAAIGTKVDTNGITRHGFALNVSTDLRRFETIVPCGIRDRGVCSLESLLGRPVARAEAVARTAQAFEDVFDPAVAPLVATPRERRND</sequence>
<dbReference type="EC" id="2.3.1.181" evidence="5 6"/>
<feature type="domain" description="BPL/LPL catalytic" evidence="10">
    <location>
        <begin position="35"/>
        <end position="218"/>
    </location>
</feature>
<evidence type="ECO:0000256" key="1">
    <source>
        <dbReference type="ARBA" id="ARBA00004821"/>
    </source>
</evidence>
<comment type="pathway">
    <text evidence="1 5 6">Protein modification; protein lipoylation via endogenous pathway; protein N(6)-(lipoyl)lysine from octanoyl-[acyl-carrier-protein]: step 1/2.</text>
</comment>
<dbReference type="PIRSF" id="PIRSF016262">
    <property type="entry name" value="LPLase"/>
    <property type="match status" value="1"/>
</dbReference>
<dbReference type="PROSITE" id="PS51733">
    <property type="entry name" value="BPL_LPL_CATALYTIC"/>
    <property type="match status" value="1"/>
</dbReference>
<feature type="binding site" evidence="5 8">
    <location>
        <begin position="80"/>
        <end position="87"/>
    </location>
    <ligand>
        <name>substrate</name>
    </ligand>
</feature>
<dbReference type="CDD" id="cd16444">
    <property type="entry name" value="LipB"/>
    <property type="match status" value="1"/>
</dbReference>
<proteinExistence type="inferred from homology"/>
<comment type="miscellaneous">
    <text evidence="5">In the reaction, the free carboxyl group of octanoic acid is attached via an amide linkage to the epsilon-amino group of a specific lysine residue of lipoyl domains of lipoate-dependent enzymes.</text>
</comment>
<dbReference type="PROSITE" id="PS01313">
    <property type="entry name" value="LIPB"/>
    <property type="match status" value="1"/>
</dbReference>
<feature type="binding site" evidence="5 8">
    <location>
        <begin position="161"/>
        <end position="163"/>
    </location>
    <ligand>
        <name>substrate</name>
    </ligand>
</feature>
<gene>
    <name evidence="5" type="primary">lipB</name>
    <name evidence="11" type="ORF">AVDCRST_MAG26-2283</name>
</gene>
<feature type="binding site" evidence="5 8">
    <location>
        <begin position="147"/>
        <end position="149"/>
    </location>
    <ligand>
        <name>substrate</name>
    </ligand>
</feature>
<dbReference type="GO" id="GO:0009249">
    <property type="term" value="P:protein lipoylation"/>
    <property type="evidence" value="ECO:0007669"/>
    <property type="project" value="InterPro"/>
</dbReference>
<feature type="site" description="Lowers pKa of active site Cys" evidence="5 9">
    <location>
        <position position="144"/>
    </location>
</feature>
<dbReference type="NCBIfam" id="NF010925">
    <property type="entry name" value="PRK14345.1"/>
    <property type="match status" value="1"/>
</dbReference>
<comment type="similarity">
    <text evidence="5 6">Belongs to the LipB family.</text>
</comment>
<evidence type="ECO:0000256" key="9">
    <source>
        <dbReference type="PIRSR" id="PIRSR016262-3"/>
    </source>
</evidence>
<protein>
    <recommendedName>
        <fullName evidence="5 6">Octanoyltransferase</fullName>
        <ecNumber evidence="5 6">2.3.1.181</ecNumber>
    </recommendedName>
    <alternativeName>
        <fullName evidence="5">Lipoate-protein ligase B</fullName>
    </alternativeName>
    <alternativeName>
        <fullName evidence="5">Lipoyl/octanoyl transferase</fullName>
    </alternativeName>
    <alternativeName>
        <fullName evidence="5">Octanoyl-[acyl-carrier-protein]-protein N-octanoyltransferase</fullName>
    </alternativeName>
</protein>
<comment type="catalytic activity">
    <reaction evidence="5 6">
        <text>octanoyl-[ACP] + L-lysyl-[protein] = N(6)-octanoyl-L-lysyl-[protein] + holo-[ACP] + H(+)</text>
        <dbReference type="Rhea" id="RHEA:17665"/>
        <dbReference type="Rhea" id="RHEA-COMP:9636"/>
        <dbReference type="Rhea" id="RHEA-COMP:9685"/>
        <dbReference type="Rhea" id="RHEA-COMP:9752"/>
        <dbReference type="Rhea" id="RHEA-COMP:9928"/>
        <dbReference type="ChEBI" id="CHEBI:15378"/>
        <dbReference type="ChEBI" id="CHEBI:29969"/>
        <dbReference type="ChEBI" id="CHEBI:64479"/>
        <dbReference type="ChEBI" id="CHEBI:78463"/>
        <dbReference type="ChEBI" id="CHEBI:78809"/>
        <dbReference type="EC" id="2.3.1.181"/>
    </reaction>
</comment>
<dbReference type="InterPro" id="IPR000544">
    <property type="entry name" value="Octanoyltransferase"/>
</dbReference>
<dbReference type="InterPro" id="IPR020605">
    <property type="entry name" value="Octanoyltransferase_CS"/>
</dbReference>
<dbReference type="InterPro" id="IPR004143">
    <property type="entry name" value="BPL_LPL_catalytic"/>
</dbReference>
<dbReference type="NCBIfam" id="TIGR00214">
    <property type="entry name" value="lipB"/>
    <property type="match status" value="1"/>
</dbReference>
<evidence type="ECO:0000256" key="8">
    <source>
        <dbReference type="PIRSR" id="PIRSR016262-2"/>
    </source>
</evidence>
<evidence type="ECO:0000256" key="2">
    <source>
        <dbReference type="ARBA" id="ARBA00022679"/>
    </source>
</evidence>
<evidence type="ECO:0000256" key="4">
    <source>
        <dbReference type="ARBA" id="ARBA00024732"/>
    </source>
</evidence>
<dbReference type="GO" id="GO:0033819">
    <property type="term" value="F:lipoyl(octanoyl) transferase activity"/>
    <property type="evidence" value="ECO:0007669"/>
    <property type="project" value="UniProtKB-EC"/>
</dbReference>
<accession>A0A6J4IUU0</accession>
<keyword evidence="2 5" id="KW-0808">Transferase</keyword>
<dbReference type="PANTHER" id="PTHR10993:SF7">
    <property type="entry name" value="LIPOYLTRANSFERASE 2, MITOCHONDRIAL-RELATED"/>
    <property type="match status" value="1"/>
</dbReference>
<name>A0A6J4IUU0_9CHLR</name>
<dbReference type="GO" id="GO:0005737">
    <property type="term" value="C:cytoplasm"/>
    <property type="evidence" value="ECO:0007669"/>
    <property type="project" value="UniProtKB-SubCell"/>
</dbReference>
<dbReference type="PANTHER" id="PTHR10993">
    <property type="entry name" value="OCTANOYLTRANSFERASE"/>
    <property type="match status" value="1"/>
</dbReference>
<comment type="subcellular location">
    <subcellularLocation>
        <location evidence="5">Cytoplasm</location>
    </subcellularLocation>
</comment>
<dbReference type="InterPro" id="IPR045864">
    <property type="entry name" value="aa-tRNA-synth_II/BPL/LPL"/>
</dbReference>
<evidence type="ECO:0000313" key="11">
    <source>
        <dbReference type="EMBL" id="CAA9259811.1"/>
    </source>
</evidence>
<dbReference type="HAMAP" id="MF_00013">
    <property type="entry name" value="LipB"/>
    <property type="match status" value="1"/>
</dbReference>
<dbReference type="Pfam" id="PF21948">
    <property type="entry name" value="LplA-B_cat"/>
    <property type="match status" value="1"/>
</dbReference>
<evidence type="ECO:0000256" key="5">
    <source>
        <dbReference type="HAMAP-Rule" id="MF_00013"/>
    </source>
</evidence>
<comment type="function">
    <text evidence="4 5 6">Catalyzes the transfer of endogenously produced octanoic acid from octanoyl-acyl-carrier-protein onto the lipoyl domains of lipoate-dependent enzymes. Lipoyl-ACP can also act as a substrate although octanoyl-ACP is likely to be the physiological substrate.</text>
</comment>
<dbReference type="AlphaFoldDB" id="A0A6J4IUU0"/>
<feature type="active site" description="Acyl-thioester intermediate" evidence="5 7">
    <location>
        <position position="179"/>
    </location>
</feature>
<dbReference type="Gene3D" id="3.30.930.10">
    <property type="entry name" value="Bira Bifunctional Protein, Domain 2"/>
    <property type="match status" value="1"/>
</dbReference>
<keyword evidence="3 5" id="KW-0012">Acyltransferase</keyword>
<evidence type="ECO:0000256" key="7">
    <source>
        <dbReference type="PIRSR" id="PIRSR016262-1"/>
    </source>
</evidence>
<dbReference type="SUPFAM" id="SSF55681">
    <property type="entry name" value="Class II aaRS and biotin synthetases"/>
    <property type="match status" value="1"/>
</dbReference>
<organism evidence="11">
    <name type="scientific">uncultured Chloroflexia bacterium</name>
    <dbReference type="NCBI Taxonomy" id="1672391"/>
    <lineage>
        <taxon>Bacteria</taxon>
        <taxon>Bacillati</taxon>
        <taxon>Chloroflexota</taxon>
        <taxon>Chloroflexia</taxon>
        <taxon>environmental samples</taxon>
    </lineage>
</organism>
<dbReference type="UniPathway" id="UPA00538">
    <property type="reaction ID" value="UER00592"/>
</dbReference>
<dbReference type="EMBL" id="CADCTK010000528">
    <property type="protein sequence ID" value="CAA9259811.1"/>
    <property type="molecule type" value="Genomic_DNA"/>
</dbReference>
<keyword evidence="5" id="KW-0963">Cytoplasm</keyword>